<dbReference type="EMBL" id="JMCB01000006">
    <property type="protein sequence ID" value="KFE68385.1"/>
    <property type="molecule type" value="Genomic_DNA"/>
</dbReference>
<keyword evidence="2" id="KW-1185">Reference proteome</keyword>
<dbReference type="AlphaFoldDB" id="A0A085WL22"/>
<reference evidence="1 2" key="1">
    <citation type="submission" date="2014-04" db="EMBL/GenBank/DDBJ databases">
        <title>Genome assembly of Hyalangium minutum DSM 14724.</title>
        <authorList>
            <person name="Sharma G."/>
            <person name="Subramanian S."/>
        </authorList>
    </citation>
    <scope>NUCLEOTIDE SEQUENCE [LARGE SCALE GENOMIC DNA]</scope>
    <source>
        <strain evidence="1 2">DSM 14724</strain>
    </source>
</reference>
<proteinExistence type="predicted"/>
<dbReference type="Proteomes" id="UP000028725">
    <property type="component" value="Unassembled WGS sequence"/>
</dbReference>
<name>A0A085WL22_9BACT</name>
<sequence>MNGKVMPKISGGPTGFVERLATGDSAAHRPGSLLGGRTRA</sequence>
<evidence type="ECO:0000313" key="1">
    <source>
        <dbReference type="EMBL" id="KFE68385.1"/>
    </source>
</evidence>
<protein>
    <submittedName>
        <fullName evidence="1">Uncharacterized protein</fullName>
    </submittedName>
</protein>
<gene>
    <name evidence="1" type="ORF">DB31_7622</name>
</gene>
<evidence type="ECO:0000313" key="2">
    <source>
        <dbReference type="Proteomes" id="UP000028725"/>
    </source>
</evidence>
<organism evidence="1 2">
    <name type="scientific">Hyalangium minutum</name>
    <dbReference type="NCBI Taxonomy" id="394096"/>
    <lineage>
        <taxon>Bacteria</taxon>
        <taxon>Pseudomonadati</taxon>
        <taxon>Myxococcota</taxon>
        <taxon>Myxococcia</taxon>
        <taxon>Myxococcales</taxon>
        <taxon>Cystobacterineae</taxon>
        <taxon>Archangiaceae</taxon>
        <taxon>Hyalangium</taxon>
    </lineage>
</organism>
<comment type="caution">
    <text evidence="1">The sequence shown here is derived from an EMBL/GenBank/DDBJ whole genome shotgun (WGS) entry which is preliminary data.</text>
</comment>
<accession>A0A085WL22</accession>